<dbReference type="AlphaFoldDB" id="G0GAL5"/>
<accession>G0GAL5</accession>
<evidence type="ECO:0000313" key="3">
    <source>
        <dbReference type="Proteomes" id="UP000007254"/>
    </source>
</evidence>
<dbReference type="HOGENOM" id="CLU_050021_0_0_12"/>
<proteinExistence type="predicted"/>
<feature type="domain" description="CRISPR-associated protein Cas6 C-terminal" evidence="1">
    <location>
        <begin position="216"/>
        <end position="341"/>
    </location>
</feature>
<dbReference type="Pfam" id="PF10040">
    <property type="entry name" value="CRISPR_Cas6"/>
    <property type="match status" value="1"/>
</dbReference>
<dbReference type="EMBL" id="CP002903">
    <property type="protein sequence ID" value="AEJ60980.1"/>
    <property type="molecule type" value="Genomic_DNA"/>
</dbReference>
<sequence length="347" mass="39016">MKPSSRPSTSSPSCPAALPFPLTALRMRLTCVPETPVHLEGLKAGTLLRGALLSVMLRTTCPLTGVPYERRKEVDPEHVATCPVCWLIQANEQPGNERRGYLITPPLPPADTYLPGQPFSFHITLLGKATTYIPYFIISSHEMGRTGVGKGRGRFTLHHIHAELSPPGTTSRPEEWEMRAPDDLTVRMPPTYLTHQHILSAAEALLPRMRRPRLTLHFLTPLRLVHENHLVKTPEFLPFFTRLLERVDMLASRHADAPPRPPGERTRLHDLAARVRLHHHTTRWEDVKTWSSRTRRHTWISGLVGSATYTAPPEVWEALLPWLLWGTVVQVGKDAVKGNGVFLVSLS</sequence>
<dbReference type="Gene3D" id="3.30.70.1900">
    <property type="match status" value="1"/>
</dbReference>
<dbReference type="RefSeq" id="WP_014624358.1">
    <property type="nucleotide sequence ID" value="NC_017583.1"/>
</dbReference>
<evidence type="ECO:0000259" key="1">
    <source>
        <dbReference type="Pfam" id="PF10040"/>
    </source>
</evidence>
<dbReference type="KEGG" id="stq:Spith_0701"/>
<dbReference type="InterPro" id="IPR019267">
    <property type="entry name" value="CRISPR-assoc_Cas6_C"/>
</dbReference>
<dbReference type="Proteomes" id="UP000007254">
    <property type="component" value="Chromosome"/>
</dbReference>
<evidence type="ECO:0000313" key="2">
    <source>
        <dbReference type="EMBL" id="AEJ60980.1"/>
    </source>
</evidence>
<dbReference type="OrthoDB" id="151348at2"/>
<keyword evidence="3" id="KW-1185">Reference proteome</keyword>
<dbReference type="STRING" id="869211.Spith_0701"/>
<gene>
    <name evidence="2" type="ordered locus">Spith_0701</name>
</gene>
<protein>
    <recommendedName>
        <fullName evidence="1">CRISPR-associated protein Cas6 C-terminal domain-containing protein</fullName>
    </recommendedName>
</protein>
<organism evidence="2 3">
    <name type="scientific">Winmispira thermophila (strain ATCC 700085 / DSM 6578 / Z-1203)</name>
    <name type="common">Spirochaeta thermophila</name>
    <dbReference type="NCBI Taxonomy" id="869211"/>
    <lineage>
        <taxon>Bacteria</taxon>
        <taxon>Pseudomonadati</taxon>
        <taxon>Spirochaetota</taxon>
        <taxon>Spirochaetia</taxon>
        <taxon>Winmispirales</taxon>
        <taxon>Winmispiraceae</taxon>
        <taxon>Winmispira</taxon>
    </lineage>
</organism>
<reference evidence="2 3" key="1">
    <citation type="submission" date="2011-06" db="EMBL/GenBank/DDBJ databases">
        <title>The complete genome of Spirochaeta thermophila DSM 6578.</title>
        <authorList>
            <consortium name="US DOE Joint Genome Institute (JGI-PGF)"/>
            <person name="Lucas S."/>
            <person name="Lapidus A."/>
            <person name="Bruce D."/>
            <person name="Goodwin L."/>
            <person name="Pitluck S."/>
            <person name="Peters L."/>
            <person name="Kyrpides N."/>
            <person name="Mavromatis K."/>
            <person name="Ivanova N."/>
            <person name="Mikailova N."/>
            <person name="Pagani I."/>
            <person name="Chertkov O."/>
            <person name="Detter J.C."/>
            <person name="Tapia R."/>
            <person name="Han C."/>
            <person name="Land M."/>
            <person name="Hauser L."/>
            <person name="Markowitz V."/>
            <person name="Cheng J.-F."/>
            <person name="Hugenholtz P."/>
            <person name="Woyke T."/>
            <person name="Wu D."/>
            <person name="Spring S."/>
            <person name="Merkhoffer B."/>
            <person name="Schneider S."/>
            <person name="Klenk H.-P."/>
            <person name="Eisen J.A."/>
        </authorList>
    </citation>
    <scope>NUCLEOTIDE SEQUENCE [LARGE SCALE GENOMIC DNA]</scope>
    <source>
        <strain evidence="3">ATCC 700085 / DSM 6578 / Z-1203</strain>
    </source>
</reference>
<name>G0GAL5_WINT7</name>